<proteinExistence type="predicted"/>
<reference evidence="3 4" key="1">
    <citation type="submission" date="2023-09" db="EMBL/GenBank/DDBJ databases">
        <title>Complete Genome and Methylome dissection of Bacillus brevis NEB573 original source of BbsI restriction endonuclease.</title>
        <authorList>
            <person name="Fomenkov A."/>
            <person name="Roberts R.D."/>
        </authorList>
    </citation>
    <scope>NUCLEOTIDE SEQUENCE [LARGE SCALE GENOMIC DNA]</scope>
    <source>
        <strain evidence="3 4">NEB573</strain>
        <plasmid evidence="3 4">pBbsI</plasmid>
    </source>
</reference>
<keyword evidence="3" id="KW-0645">Protease</keyword>
<protein>
    <submittedName>
        <fullName evidence="3">S16 family serine protease</fullName>
        <ecNumber evidence="3">3.4.21.-</ecNumber>
    </submittedName>
</protein>
<accession>A0ABY9TCQ2</accession>
<dbReference type="GO" id="GO:0006508">
    <property type="term" value="P:proteolysis"/>
    <property type="evidence" value="ECO:0007669"/>
    <property type="project" value="UniProtKB-KW"/>
</dbReference>
<keyword evidence="3" id="KW-0378">Hydrolase</keyword>
<dbReference type="RefSeq" id="WP_310774691.1">
    <property type="nucleotide sequence ID" value="NZ_CP134052.1"/>
</dbReference>
<keyword evidence="4" id="KW-1185">Reference proteome</keyword>
<dbReference type="PANTHER" id="PTHR10046">
    <property type="entry name" value="ATP DEPENDENT LON PROTEASE FAMILY MEMBER"/>
    <property type="match status" value="1"/>
</dbReference>
<name>A0ABY9TCQ2_BREBE</name>
<keyword evidence="1" id="KW-1133">Transmembrane helix</keyword>
<evidence type="ECO:0000313" key="4">
    <source>
        <dbReference type="Proteomes" id="UP001256827"/>
    </source>
</evidence>
<keyword evidence="1" id="KW-0812">Transmembrane</keyword>
<dbReference type="SUPFAM" id="SSF54211">
    <property type="entry name" value="Ribosomal protein S5 domain 2-like"/>
    <property type="match status" value="1"/>
</dbReference>
<evidence type="ECO:0000313" key="3">
    <source>
        <dbReference type="EMBL" id="WNC17888.1"/>
    </source>
</evidence>
<dbReference type="Gene3D" id="3.30.230.10">
    <property type="match status" value="1"/>
</dbReference>
<geneLocation type="plasmid" evidence="3 4">
    <name>pBbsI</name>
</geneLocation>
<keyword evidence="1" id="KW-0472">Membrane</keyword>
<dbReference type="Proteomes" id="UP001256827">
    <property type="component" value="Plasmid pBbsI"/>
</dbReference>
<evidence type="ECO:0000256" key="1">
    <source>
        <dbReference type="SAM" id="Phobius"/>
    </source>
</evidence>
<feature type="transmembrane region" description="Helical" evidence="1">
    <location>
        <begin position="52"/>
        <end position="73"/>
    </location>
</feature>
<dbReference type="EMBL" id="CP134052">
    <property type="protein sequence ID" value="WNC17888.1"/>
    <property type="molecule type" value="Genomic_DNA"/>
</dbReference>
<sequence length="286" mass="32270">MNWISEIFFFKYFPVVSLIAGVCFFLMMGYVSKRCKLFLGWQKIILETFKMMLIYVAFFLLAISFIDTLGIGWQITYYAEPTKLSDELKSQYHHKDEHFYKLSVHKTKYLPRWEFKEKRDVLQETLKKIGKPENVTSMPGLTSEFEKELKEAASEKKLSHEHALTVATRYVALPTPDLFISSANNLGPSAGLMATLELIHQFGEEDLVRGRTIAGTGSIESDGSIGGIGGVKVKLMAAQDLGAVICFVPKENYDSLSKEFITSLSPMNVIPVSTIDEALKALRKTR</sequence>
<evidence type="ECO:0000259" key="2">
    <source>
        <dbReference type="Pfam" id="PF05362"/>
    </source>
</evidence>
<dbReference type="InterPro" id="IPR008269">
    <property type="entry name" value="Lon_proteolytic"/>
</dbReference>
<dbReference type="InterPro" id="IPR027065">
    <property type="entry name" value="Lon_Prtase"/>
</dbReference>
<dbReference type="Pfam" id="PF05362">
    <property type="entry name" value="Lon_C"/>
    <property type="match status" value="1"/>
</dbReference>
<dbReference type="GO" id="GO:0008233">
    <property type="term" value="F:peptidase activity"/>
    <property type="evidence" value="ECO:0007669"/>
    <property type="project" value="UniProtKB-KW"/>
</dbReference>
<feature type="domain" description="Lon proteolytic" evidence="2">
    <location>
        <begin position="187"/>
        <end position="281"/>
    </location>
</feature>
<dbReference type="InterPro" id="IPR014721">
    <property type="entry name" value="Ribsml_uS5_D2-typ_fold_subgr"/>
</dbReference>
<organism evidence="3 4">
    <name type="scientific">Brevibacillus brevis</name>
    <name type="common">Bacillus brevis</name>
    <dbReference type="NCBI Taxonomy" id="1393"/>
    <lineage>
        <taxon>Bacteria</taxon>
        <taxon>Bacillati</taxon>
        <taxon>Bacillota</taxon>
        <taxon>Bacilli</taxon>
        <taxon>Bacillales</taxon>
        <taxon>Paenibacillaceae</taxon>
        <taxon>Brevibacillus</taxon>
    </lineage>
</organism>
<keyword evidence="3" id="KW-0614">Plasmid</keyword>
<gene>
    <name evidence="3" type="ORF">RGB73_30430</name>
</gene>
<dbReference type="EC" id="3.4.21.-" evidence="3"/>
<dbReference type="InterPro" id="IPR020568">
    <property type="entry name" value="Ribosomal_Su5_D2-typ_SF"/>
</dbReference>
<feature type="transmembrane region" description="Helical" evidence="1">
    <location>
        <begin position="12"/>
        <end position="31"/>
    </location>
</feature>